<keyword evidence="1 2" id="KW-0819">tRNA processing</keyword>
<keyword evidence="2" id="KW-0694">RNA-binding</keyword>
<comment type="caution">
    <text evidence="3">The sequence shown here is derived from an EMBL/GenBank/DDBJ whole genome shotgun (WGS) entry which is preliminary data.</text>
</comment>
<dbReference type="AlphaFoldDB" id="A0A8J6J3W8"/>
<dbReference type="SUPFAM" id="SSF52374">
    <property type="entry name" value="Nucleotidylyl transferase"/>
    <property type="match status" value="1"/>
</dbReference>
<feature type="binding site" evidence="2">
    <location>
        <position position="161"/>
    </location>
    <ligand>
        <name>ATP</name>
        <dbReference type="ChEBI" id="CHEBI:30616"/>
    </ligand>
</feature>
<comment type="function">
    <text evidence="2">Catalyzes the formation of N(4)-acetylcytidine (ac(4)C) at the wobble position of elongator tRNA(Met), using acetate and ATP as substrates. First activates an acetate ion to form acetyladenylate (Ac-AMP) and then transfers the acetyl group to tRNA to form ac(4)C34.</text>
</comment>
<dbReference type="GO" id="GO:0005737">
    <property type="term" value="C:cytoplasm"/>
    <property type="evidence" value="ECO:0007669"/>
    <property type="project" value="UniProtKB-SubCell"/>
</dbReference>
<evidence type="ECO:0000313" key="3">
    <source>
        <dbReference type="EMBL" id="MBC5717141.1"/>
    </source>
</evidence>
<dbReference type="Pfam" id="PF05636">
    <property type="entry name" value="HIGH_NTase1"/>
    <property type="match status" value="1"/>
</dbReference>
<dbReference type="InterPro" id="IPR008513">
    <property type="entry name" value="tRNA(Met)_cyd_acetate_ligase"/>
</dbReference>
<keyword evidence="2" id="KW-0820">tRNA-binding</keyword>
<feature type="binding site" evidence="2">
    <location>
        <position position="186"/>
    </location>
    <ligand>
        <name>ATP</name>
        <dbReference type="ChEBI" id="CHEBI:30616"/>
    </ligand>
</feature>
<evidence type="ECO:0000256" key="1">
    <source>
        <dbReference type="ARBA" id="ARBA00022694"/>
    </source>
</evidence>
<gene>
    <name evidence="2" type="primary">tmcAL</name>
    <name evidence="3" type="ORF">H8S55_07390</name>
</gene>
<feature type="binding site" evidence="2">
    <location>
        <begin position="7"/>
        <end position="20"/>
    </location>
    <ligand>
        <name>ATP</name>
        <dbReference type="ChEBI" id="CHEBI:30616"/>
    </ligand>
</feature>
<dbReference type="PANTHER" id="PTHR37825:SF1">
    <property type="entry name" value="TRNA(MET) CYTIDINE ACETATE LIGASE"/>
    <property type="match status" value="1"/>
</dbReference>
<proteinExistence type="inferred from homology"/>
<organism evidence="3 4">
    <name type="scientific">Flintibacter faecis</name>
    <dbReference type="NCBI Taxonomy" id="2763047"/>
    <lineage>
        <taxon>Bacteria</taxon>
        <taxon>Bacillati</taxon>
        <taxon>Bacillota</taxon>
        <taxon>Clostridia</taxon>
        <taxon>Eubacteriales</taxon>
        <taxon>Flintibacter</taxon>
    </lineage>
</organism>
<reference evidence="3" key="1">
    <citation type="submission" date="2020-08" db="EMBL/GenBank/DDBJ databases">
        <title>Genome public.</title>
        <authorList>
            <person name="Liu C."/>
            <person name="Sun Q."/>
        </authorList>
    </citation>
    <scope>NUCLEOTIDE SEQUENCE</scope>
    <source>
        <strain evidence="3">BX5</strain>
    </source>
</reference>
<feature type="binding site" evidence="2">
    <location>
        <position position="103"/>
    </location>
    <ligand>
        <name>ATP</name>
        <dbReference type="ChEBI" id="CHEBI:30616"/>
    </ligand>
</feature>
<comment type="similarity">
    <text evidence="2">Belongs to the TmcAL family.</text>
</comment>
<dbReference type="GO" id="GO:0006400">
    <property type="term" value="P:tRNA modification"/>
    <property type="evidence" value="ECO:0007669"/>
    <property type="project" value="UniProtKB-UniRule"/>
</dbReference>
<dbReference type="HAMAP" id="MF_01539">
    <property type="entry name" value="TmcAL"/>
    <property type="match status" value="1"/>
</dbReference>
<comment type="subcellular location">
    <subcellularLocation>
        <location evidence="2">Cytoplasm</location>
    </subcellularLocation>
</comment>
<dbReference type="EC" id="6.3.4.-" evidence="2"/>
<evidence type="ECO:0000256" key="2">
    <source>
        <dbReference type="HAMAP-Rule" id="MF_01539"/>
    </source>
</evidence>
<protein>
    <recommendedName>
        <fullName evidence="2">tRNA(Met) cytidine acetate ligase</fullName>
        <ecNumber evidence="2">6.3.4.-</ecNumber>
    </recommendedName>
</protein>
<dbReference type="PANTHER" id="PTHR37825">
    <property type="entry name" value="TRNA(MET) CYTIDINE ACETATE LIGASE"/>
    <property type="match status" value="1"/>
</dbReference>
<dbReference type="Proteomes" id="UP000602260">
    <property type="component" value="Unassembled WGS sequence"/>
</dbReference>
<comment type="caution">
    <text evidence="2">Lacks conserved residue(s) required for the propagation of feature annotation.</text>
</comment>
<keyword evidence="2" id="KW-0436">Ligase</keyword>
<keyword evidence="2" id="KW-0963">Cytoplasm</keyword>
<dbReference type="EMBL" id="JACOPN010000004">
    <property type="protein sequence ID" value="MBC5717141.1"/>
    <property type="molecule type" value="Genomic_DNA"/>
</dbReference>
<accession>A0A8J6J3W8</accession>
<dbReference type="GO" id="GO:0016879">
    <property type="term" value="F:ligase activity, forming carbon-nitrogen bonds"/>
    <property type="evidence" value="ECO:0007669"/>
    <property type="project" value="UniProtKB-UniRule"/>
</dbReference>
<dbReference type="GO" id="GO:0005524">
    <property type="term" value="F:ATP binding"/>
    <property type="evidence" value="ECO:0007669"/>
    <property type="project" value="UniProtKB-KW"/>
</dbReference>
<comment type="catalytic activity">
    <reaction evidence="2">
        <text>cytidine(34) in elongator tRNA(Met) + acetate + ATP = N(4)-acetylcytidine(34) in elongator tRNA(Met) + AMP + diphosphate</text>
        <dbReference type="Rhea" id="RHEA:58144"/>
        <dbReference type="Rhea" id="RHEA-COMP:10693"/>
        <dbReference type="Rhea" id="RHEA-COMP:10694"/>
        <dbReference type="ChEBI" id="CHEBI:30089"/>
        <dbReference type="ChEBI" id="CHEBI:30616"/>
        <dbReference type="ChEBI" id="CHEBI:33019"/>
        <dbReference type="ChEBI" id="CHEBI:74900"/>
        <dbReference type="ChEBI" id="CHEBI:82748"/>
        <dbReference type="ChEBI" id="CHEBI:456215"/>
    </reaction>
</comment>
<dbReference type="GO" id="GO:0000049">
    <property type="term" value="F:tRNA binding"/>
    <property type="evidence" value="ECO:0007669"/>
    <property type="project" value="UniProtKB-KW"/>
</dbReference>
<keyword evidence="4" id="KW-1185">Reference proteome</keyword>
<dbReference type="Gene3D" id="3.40.50.620">
    <property type="entry name" value="HUPs"/>
    <property type="match status" value="1"/>
</dbReference>
<keyword evidence="2" id="KW-0547">Nucleotide-binding</keyword>
<keyword evidence="2" id="KW-0067">ATP-binding</keyword>
<sequence>MNIAGITAEYNPFHTGHAYQVSALREQLGRDTAVAAVMSGNWVQQGRPAVTDKWTRARMALNGGVDLVLELPTVWAASSAESFARGAVALMCCSGVVDTLCFGSEAGELSSLQAAADCLDSPDYPAQLRRALEGGASFAAARQTAVEHLIGPVGTALASPNNNLGVEYLRSLRALGSAIRPVTVRREGAAHNTWDETGEGFRSATQLRQHLARGEWEAVRPYVPAGNLPLLQSAPLTDPELGERAMLACLRKMRAEDWAKLPDAGAREGLPQRLERAGQRCHSLDDFFAQAKTRRYAMARLRRMALWAFLGLTAADISDEPPYLRVLGFNARGREVLREMKQKARLPILTKPAHARALDGPGRQLFELEARCTDLYGLFLPQLPPPRQEWTRGPVIDID</sequence>
<evidence type="ECO:0000313" key="4">
    <source>
        <dbReference type="Proteomes" id="UP000602260"/>
    </source>
</evidence>
<name>A0A8J6J3W8_9FIRM</name>
<dbReference type="RefSeq" id="WP_186878437.1">
    <property type="nucleotide sequence ID" value="NZ_JACOPN010000004.1"/>
</dbReference>
<dbReference type="InterPro" id="IPR014729">
    <property type="entry name" value="Rossmann-like_a/b/a_fold"/>
</dbReference>